<dbReference type="CDD" id="cd00761">
    <property type="entry name" value="Glyco_tranf_GTA_type"/>
    <property type="match status" value="1"/>
</dbReference>
<dbReference type="RefSeq" id="WP_345157143.1">
    <property type="nucleotide sequence ID" value="NZ_BAABHC010000004.1"/>
</dbReference>
<dbReference type="SUPFAM" id="SSF53448">
    <property type="entry name" value="Nucleotide-diphospho-sugar transferases"/>
    <property type="match status" value="1"/>
</dbReference>
<evidence type="ECO:0000313" key="2">
    <source>
        <dbReference type="EMBL" id="GAA4426843.1"/>
    </source>
</evidence>
<gene>
    <name evidence="2" type="ORF">GCM10023188_09320</name>
</gene>
<comment type="caution">
    <text evidence="2">The sequence shown here is derived from an EMBL/GenBank/DDBJ whole genome shotgun (WGS) entry which is preliminary data.</text>
</comment>
<evidence type="ECO:0000259" key="1">
    <source>
        <dbReference type="Pfam" id="PF00535"/>
    </source>
</evidence>
<evidence type="ECO:0000313" key="3">
    <source>
        <dbReference type="Proteomes" id="UP001500552"/>
    </source>
</evidence>
<name>A0ABP8LDE4_9BACT</name>
<dbReference type="Proteomes" id="UP001500552">
    <property type="component" value="Unassembled WGS sequence"/>
</dbReference>
<dbReference type="EMBL" id="BAABHC010000004">
    <property type="protein sequence ID" value="GAA4426843.1"/>
    <property type="molecule type" value="Genomic_DNA"/>
</dbReference>
<accession>A0ABP8LDE4</accession>
<proteinExistence type="predicted"/>
<dbReference type="PANTHER" id="PTHR22916">
    <property type="entry name" value="GLYCOSYLTRANSFERASE"/>
    <property type="match status" value="1"/>
</dbReference>
<reference evidence="3" key="1">
    <citation type="journal article" date="2019" name="Int. J. Syst. Evol. Microbiol.">
        <title>The Global Catalogue of Microorganisms (GCM) 10K type strain sequencing project: providing services to taxonomists for standard genome sequencing and annotation.</title>
        <authorList>
            <consortium name="The Broad Institute Genomics Platform"/>
            <consortium name="The Broad Institute Genome Sequencing Center for Infectious Disease"/>
            <person name="Wu L."/>
            <person name="Ma J."/>
        </authorList>
    </citation>
    <scope>NUCLEOTIDE SEQUENCE [LARGE SCALE GENOMIC DNA]</scope>
    <source>
        <strain evidence="3">JCM 17926</strain>
    </source>
</reference>
<sequence length="314" mass="35157">MTLVSVIIPAYNSSAYIGQTLESVLGQTHSPVEIIVVDDGSNDDTVTKANFYKDQGVLVLSNPKKGACAARNFGYLHSKGEFIQFLDSDDPLAPNKIENQLNQLLSLSNYQKKLVHCRWGRFQKNKDEVYYWGPDAAIRQDLKPIDWLVANQMSMTGCWLLHRSLIETAGLWDESLKRNQDGEFFSRIMLHADEVLFCDTAKVYYRSGNTGSISNTKSRPAMESLLKSLYLIEEYMLQLEVSPRVNLSLANRYQDFAYSNFIANPDLAALAESKTIELGGSELKLPGGAVLCSLATLLGWKNALKIKRLLSRST</sequence>
<keyword evidence="3" id="KW-1185">Reference proteome</keyword>
<organism evidence="2 3">
    <name type="scientific">Pontibacter saemangeumensis</name>
    <dbReference type="NCBI Taxonomy" id="1084525"/>
    <lineage>
        <taxon>Bacteria</taxon>
        <taxon>Pseudomonadati</taxon>
        <taxon>Bacteroidota</taxon>
        <taxon>Cytophagia</taxon>
        <taxon>Cytophagales</taxon>
        <taxon>Hymenobacteraceae</taxon>
        <taxon>Pontibacter</taxon>
    </lineage>
</organism>
<dbReference type="InterPro" id="IPR001173">
    <property type="entry name" value="Glyco_trans_2-like"/>
</dbReference>
<protein>
    <recommendedName>
        <fullName evidence="1">Glycosyltransferase 2-like domain-containing protein</fullName>
    </recommendedName>
</protein>
<feature type="domain" description="Glycosyltransferase 2-like" evidence="1">
    <location>
        <begin position="5"/>
        <end position="167"/>
    </location>
</feature>
<dbReference type="InterPro" id="IPR029044">
    <property type="entry name" value="Nucleotide-diphossugar_trans"/>
</dbReference>
<dbReference type="Pfam" id="PF00535">
    <property type="entry name" value="Glycos_transf_2"/>
    <property type="match status" value="1"/>
</dbReference>
<dbReference type="Gene3D" id="3.90.550.10">
    <property type="entry name" value="Spore Coat Polysaccharide Biosynthesis Protein SpsA, Chain A"/>
    <property type="match status" value="1"/>
</dbReference>